<keyword evidence="8" id="KW-1185">Reference proteome</keyword>
<keyword evidence="3 6" id="KW-1133">Transmembrane helix</keyword>
<evidence type="ECO:0000313" key="7">
    <source>
        <dbReference type="EMBL" id="KAG0150941.1"/>
    </source>
</evidence>
<dbReference type="Pfam" id="PF00335">
    <property type="entry name" value="Tetraspanin"/>
    <property type="match status" value="1"/>
</dbReference>
<keyword evidence="4 6" id="KW-0472">Membrane</keyword>
<feature type="compositionally biased region" description="Polar residues" evidence="5">
    <location>
        <begin position="10"/>
        <end position="21"/>
    </location>
</feature>
<feature type="transmembrane region" description="Helical" evidence="6">
    <location>
        <begin position="421"/>
        <end position="442"/>
    </location>
</feature>
<dbReference type="OrthoDB" id="2156690at2759"/>
<feature type="transmembrane region" description="Helical" evidence="6">
    <location>
        <begin position="449"/>
        <end position="470"/>
    </location>
</feature>
<comment type="caution">
    <text evidence="7">The sequence shown here is derived from an EMBL/GenBank/DDBJ whole genome shotgun (WGS) entry which is preliminary data.</text>
</comment>
<evidence type="ECO:0000256" key="1">
    <source>
        <dbReference type="ARBA" id="ARBA00004141"/>
    </source>
</evidence>
<accession>A0A9P6NPI5</accession>
<gene>
    <name evidence="7" type="ORF">CROQUDRAFT_130378</name>
</gene>
<comment type="subcellular location">
    <subcellularLocation>
        <location evidence="1">Membrane</location>
        <topology evidence="1">Multi-pass membrane protein</topology>
    </subcellularLocation>
</comment>
<evidence type="ECO:0008006" key="9">
    <source>
        <dbReference type="Google" id="ProtNLM"/>
    </source>
</evidence>
<evidence type="ECO:0000256" key="5">
    <source>
        <dbReference type="SAM" id="MobiDB-lite"/>
    </source>
</evidence>
<feature type="region of interest" description="Disordered" evidence="5">
    <location>
        <begin position="139"/>
        <end position="162"/>
    </location>
</feature>
<dbReference type="AlphaFoldDB" id="A0A9P6NPI5"/>
<dbReference type="EMBL" id="MU167216">
    <property type="protein sequence ID" value="KAG0150941.1"/>
    <property type="molecule type" value="Genomic_DNA"/>
</dbReference>
<dbReference type="InterPro" id="IPR018499">
    <property type="entry name" value="Tetraspanin/Peripherin"/>
</dbReference>
<protein>
    <recommendedName>
        <fullName evidence="9">Tetraspanin Tsp2</fullName>
    </recommendedName>
</protein>
<proteinExistence type="predicted"/>
<organism evidence="7 8">
    <name type="scientific">Cronartium quercuum f. sp. fusiforme G11</name>
    <dbReference type="NCBI Taxonomy" id="708437"/>
    <lineage>
        <taxon>Eukaryota</taxon>
        <taxon>Fungi</taxon>
        <taxon>Dikarya</taxon>
        <taxon>Basidiomycota</taxon>
        <taxon>Pucciniomycotina</taxon>
        <taxon>Pucciniomycetes</taxon>
        <taxon>Pucciniales</taxon>
        <taxon>Coleosporiaceae</taxon>
        <taxon>Cronartium</taxon>
    </lineage>
</organism>
<evidence type="ECO:0000256" key="6">
    <source>
        <dbReference type="SAM" id="Phobius"/>
    </source>
</evidence>
<dbReference type="Proteomes" id="UP000886653">
    <property type="component" value="Unassembled WGS sequence"/>
</dbReference>
<evidence type="ECO:0000313" key="8">
    <source>
        <dbReference type="Proteomes" id="UP000886653"/>
    </source>
</evidence>
<evidence type="ECO:0000256" key="4">
    <source>
        <dbReference type="ARBA" id="ARBA00023136"/>
    </source>
</evidence>
<name>A0A9P6NPI5_9BASI</name>
<feature type="region of interest" description="Disordered" evidence="5">
    <location>
        <begin position="58"/>
        <end position="86"/>
    </location>
</feature>
<reference evidence="7" key="1">
    <citation type="submission" date="2013-11" db="EMBL/GenBank/DDBJ databases">
        <title>Genome sequence of the fusiform rust pathogen reveals effectors for host alternation and coevolution with pine.</title>
        <authorList>
            <consortium name="DOE Joint Genome Institute"/>
            <person name="Smith K."/>
            <person name="Pendleton A."/>
            <person name="Kubisiak T."/>
            <person name="Anderson C."/>
            <person name="Salamov A."/>
            <person name="Aerts A."/>
            <person name="Riley R."/>
            <person name="Clum A."/>
            <person name="Lindquist E."/>
            <person name="Ence D."/>
            <person name="Campbell M."/>
            <person name="Kronenberg Z."/>
            <person name="Feau N."/>
            <person name="Dhillon B."/>
            <person name="Hamelin R."/>
            <person name="Burleigh J."/>
            <person name="Smith J."/>
            <person name="Yandell M."/>
            <person name="Nelson C."/>
            <person name="Grigoriev I."/>
            <person name="Davis J."/>
        </authorList>
    </citation>
    <scope>NUCLEOTIDE SEQUENCE</scope>
    <source>
        <strain evidence="7">G11</strain>
    </source>
</reference>
<feature type="transmembrane region" description="Helical" evidence="6">
    <location>
        <begin position="377"/>
        <end position="401"/>
    </location>
</feature>
<evidence type="ECO:0000256" key="2">
    <source>
        <dbReference type="ARBA" id="ARBA00022692"/>
    </source>
</evidence>
<feature type="region of interest" description="Disordered" evidence="5">
    <location>
        <begin position="1"/>
        <end position="45"/>
    </location>
</feature>
<keyword evidence="2 6" id="KW-0812">Transmembrane</keyword>
<feature type="region of interest" description="Disordered" evidence="5">
    <location>
        <begin position="271"/>
        <end position="300"/>
    </location>
</feature>
<dbReference type="GO" id="GO:0016020">
    <property type="term" value="C:membrane"/>
    <property type="evidence" value="ECO:0007669"/>
    <property type="project" value="UniProtKB-SubCell"/>
</dbReference>
<evidence type="ECO:0000256" key="3">
    <source>
        <dbReference type="ARBA" id="ARBA00022989"/>
    </source>
</evidence>
<sequence length="658" mass="71039">MPSSGPPVASGSTTAYTQPSPSLRYRSNHNTPQLDGSGYIPQGGMGVGALSPSLFDVTPSFGREDGPSRSLPHVRQLSGDTIRPSPNLEAGIHTVLPEIAEAEQGTTVPGSLPTYAESTRSSDGYLRKALEALQHHLKRGISKSAKQPQTRTPLPLPGSRAPAIESSNSLGSILSSITYNPTTNQGVGLLKPPASVISSKHPPTITIVRSGTRPVHFPSHLISPPLMSKNDSAGKESLFAKIRHFRETTSAAFGSTSGSPVLTEYEPPIRTRNRTSSDRFSTVVAEPHTRPGSICSDPRVGRGAGAGQLSLFTSLRFASKFPDARSRSRSLRSTTTSLPSYKGASAPTPVLDFTEKGAAGGAAGVEEHAERWSGFKWAMMMSVSSVMVYSLLGLIVSLLYWFRALQNADVVQVADPDVLRYLTAASAVCLLTGLTGVTGTILNSRKILAIYNLMLWPGLACVLVIGYVAYKRLSLNLDLKLNQAWSQVYDPTARLRLQEALRCCGYYNPLHEATFSSQCYPRVRLSGCKAKLLRYERESLARFTSAAFWVAAIQMANIVIGLLCSNHVNNQFGKNLMPAQYRLKLVDVRANSLKLIGELAPGQRDPATAATLHQHRHARLDANGKEDGRRHSGYAATFDGLGVEADERKGKGRSYWAD</sequence>